<feature type="domain" description="Mur ligase C-terminal" evidence="11">
    <location>
        <begin position="303"/>
        <end position="420"/>
    </location>
</feature>
<name>A0AAW9RHJ1_9GAMM</name>
<dbReference type="Gene3D" id="3.40.50.720">
    <property type="entry name" value="NAD(P)-binding Rossmann-like Domain"/>
    <property type="match status" value="1"/>
</dbReference>
<keyword evidence="9 10" id="KW-0961">Cell wall biogenesis/degradation</keyword>
<dbReference type="GO" id="GO:0008764">
    <property type="term" value="F:UDP-N-acetylmuramoylalanine-D-glutamate ligase activity"/>
    <property type="evidence" value="ECO:0007669"/>
    <property type="project" value="UniProtKB-UniRule"/>
</dbReference>
<dbReference type="Proteomes" id="UP001359886">
    <property type="component" value="Unassembled WGS sequence"/>
</dbReference>
<keyword evidence="9 10" id="KW-0573">Peptidoglycan synthesis</keyword>
<dbReference type="PANTHER" id="PTHR43692:SF1">
    <property type="entry name" value="UDP-N-ACETYLMURAMOYLALANINE--D-GLUTAMATE LIGASE"/>
    <property type="match status" value="1"/>
</dbReference>
<organism evidence="13 14">
    <name type="scientific">Elongatibacter sediminis</name>
    <dbReference type="NCBI Taxonomy" id="3119006"/>
    <lineage>
        <taxon>Bacteria</taxon>
        <taxon>Pseudomonadati</taxon>
        <taxon>Pseudomonadota</taxon>
        <taxon>Gammaproteobacteria</taxon>
        <taxon>Chromatiales</taxon>
        <taxon>Wenzhouxiangellaceae</taxon>
        <taxon>Elongatibacter</taxon>
    </lineage>
</organism>
<dbReference type="GO" id="GO:0005524">
    <property type="term" value="F:ATP binding"/>
    <property type="evidence" value="ECO:0007669"/>
    <property type="project" value="UniProtKB-UniRule"/>
</dbReference>
<evidence type="ECO:0000256" key="3">
    <source>
        <dbReference type="ARBA" id="ARBA00022490"/>
    </source>
</evidence>
<evidence type="ECO:0000259" key="12">
    <source>
        <dbReference type="Pfam" id="PF08245"/>
    </source>
</evidence>
<gene>
    <name evidence="9 13" type="primary">murD</name>
    <name evidence="13" type="ORF">V3330_14795</name>
</gene>
<dbReference type="GO" id="GO:0051301">
    <property type="term" value="P:cell division"/>
    <property type="evidence" value="ECO:0007669"/>
    <property type="project" value="UniProtKB-KW"/>
</dbReference>
<dbReference type="InterPro" id="IPR036615">
    <property type="entry name" value="Mur_ligase_C_dom_sf"/>
</dbReference>
<dbReference type="EC" id="6.3.2.9" evidence="9 10"/>
<dbReference type="InterPro" id="IPR036565">
    <property type="entry name" value="Mur-like_cat_sf"/>
</dbReference>
<dbReference type="Pfam" id="PF21799">
    <property type="entry name" value="MurD-like_N"/>
    <property type="match status" value="1"/>
</dbReference>
<dbReference type="GO" id="GO:0008360">
    <property type="term" value="P:regulation of cell shape"/>
    <property type="evidence" value="ECO:0007669"/>
    <property type="project" value="UniProtKB-KW"/>
</dbReference>
<dbReference type="RefSeq" id="WP_354696220.1">
    <property type="nucleotide sequence ID" value="NZ_JAZHOG010000010.1"/>
</dbReference>
<dbReference type="Pfam" id="PF08245">
    <property type="entry name" value="Mur_ligase_M"/>
    <property type="match status" value="1"/>
</dbReference>
<comment type="subcellular location">
    <subcellularLocation>
        <location evidence="1 9 10">Cytoplasm</location>
    </subcellularLocation>
</comment>
<keyword evidence="8 9" id="KW-0131">Cell cycle</keyword>
<evidence type="ECO:0000256" key="6">
    <source>
        <dbReference type="ARBA" id="ARBA00022741"/>
    </source>
</evidence>
<comment type="caution">
    <text evidence="13">The sequence shown here is derived from an EMBL/GenBank/DDBJ whole genome shotgun (WGS) entry which is preliminary data.</text>
</comment>
<dbReference type="GO" id="GO:0009252">
    <property type="term" value="P:peptidoglycan biosynthetic process"/>
    <property type="evidence" value="ECO:0007669"/>
    <property type="project" value="UniProtKB-UniRule"/>
</dbReference>
<evidence type="ECO:0000256" key="2">
    <source>
        <dbReference type="ARBA" id="ARBA00004752"/>
    </source>
</evidence>
<dbReference type="AlphaFoldDB" id="A0AAW9RHJ1"/>
<dbReference type="GO" id="GO:0005737">
    <property type="term" value="C:cytoplasm"/>
    <property type="evidence" value="ECO:0007669"/>
    <property type="project" value="UniProtKB-SubCell"/>
</dbReference>
<dbReference type="GO" id="GO:0071555">
    <property type="term" value="P:cell wall organization"/>
    <property type="evidence" value="ECO:0007669"/>
    <property type="project" value="UniProtKB-KW"/>
</dbReference>
<dbReference type="SUPFAM" id="SSF51984">
    <property type="entry name" value="MurCD N-terminal domain"/>
    <property type="match status" value="1"/>
</dbReference>
<keyword evidence="9 10" id="KW-0133">Cell shape</keyword>
<reference evidence="13 14" key="1">
    <citation type="submission" date="2024-02" db="EMBL/GenBank/DDBJ databases">
        <title>A novel Wenzhouxiangellaceae bacterium, isolated from coastal sediments.</title>
        <authorList>
            <person name="Du Z.-J."/>
            <person name="Ye Y.-Q."/>
            <person name="Zhang X.-Y."/>
        </authorList>
    </citation>
    <scope>NUCLEOTIDE SEQUENCE [LARGE SCALE GENOMIC DNA]</scope>
    <source>
        <strain evidence="13 14">CH-27</strain>
    </source>
</reference>
<dbReference type="Gene3D" id="3.90.190.20">
    <property type="entry name" value="Mur ligase, C-terminal domain"/>
    <property type="match status" value="1"/>
</dbReference>
<evidence type="ECO:0000256" key="1">
    <source>
        <dbReference type="ARBA" id="ARBA00004496"/>
    </source>
</evidence>
<keyword evidence="14" id="KW-1185">Reference proteome</keyword>
<evidence type="ECO:0000256" key="4">
    <source>
        <dbReference type="ARBA" id="ARBA00022598"/>
    </source>
</evidence>
<dbReference type="Gene3D" id="3.40.1190.10">
    <property type="entry name" value="Mur-like, catalytic domain"/>
    <property type="match status" value="1"/>
</dbReference>
<feature type="domain" description="Mur ligase central" evidence="12">
    <location>
        <begin position="116"/>
        <end position="280"/>
    </location>
</feature>
<dbReference type="InterPro" id="IPR005762">
    <property type="entry name" value="MurD"/>
</dbReference>
<evidence type="ECO:0000313" key="13">
    <source>
        <dbReference type="EMBL" id="MEJ8568899.1"/>
    </source>
</evidence>
<dbReference type="Pfam" id="PF02875">
    <property type="entry name" value="Mur_ligase_C"/>
    <property type="match status" value="1"/>
</dbReference>
<dbReference type="GO" id="GO:0004326">
    <property type="term" value="F:tetrahydrofolylpolyglutamate synthase activity"/>
    <property type="evidence" value="ECO:0007669"/>
    <property type="project" value="InterPro"/>
</dbReference>
<accession>A0AAW9RHJ1</accession>
<keyword evidence="6 9" id="KW-0547">Nucleotide-binding</keyword>
<dbReference type="HAMAP" id="MF_00639">
    <property type="entry name" value="MurD"/>
    <property type="match status" value="1"/>
</dbReference>
<evidence type="ECO:0000313" key="14">
    <source>
        <dbReference type="Proteomes" id="UP001359886"/>
    </source>
</evidence>
<comment type="function">
    <text evidence="9 10">Cell wall formation. Catalyzes the addition of glutamate to the nucleotide precursor UDP-N-acetylmuramoyl-L-alanine (UMA).</text>
</comment>
<evidence type="ECO:0000256" key="7">
    <source>
        <dbReference type="ARBA" id="ARBA00022840"/>
    </source>
</evidence>
<dbReference type="NCBIfam" id="TIGR01087">
    <property type="entry name" value="murD"/>
    <property type="match status" value="1"/>
</dbReference>
<dbReference type="SUPFAM" id="SSF53623">
    <property type="entry name" value="MurD-like peptide ligases, catalytic domain"/>
    <property type="match status" value="1"/>
</dbReference>
<dbReference type="PROSITE" id="PS01011">
    <property type="entry name" value="FOLYLPOLYGLU_SYNT_1"/>
    <property type="match status" value="1"/>
</dbReference>
<dbReference type="PANTHER" id="PTHR43692">
    <property type="entry name" value="UDP-N-ACETYLMURAMOYLALANINE--D-GLUTAMATE LIGASE"/>
    <property type="match status" value="1"/>
</dbReference>
<dbReference type="InterPro" id="IPR013221">
    <property type="entry name" value="Mur_ligase_cen"/>
</dbReference>
<sequence length="449" mass="47442">MSDRCGAARHIAILGAGREGQAALQWLRRHEPGARLTVIAEQAPDAAFTASLTGTERLWVEPFSADRLAAFDLVVRSPGVSPYREPLRVAREQGVCFTTGTNLWFAAHPAARAVCVTGTKGKSTTSALLAHLLQAGGQRVRLAGNIGAPLLACDEDEVDWWVIELSSYQIADFDGQPDLAVVLNLSPEHLDWHAGVDNYVRDKLRLADRVRPGGLLVNAADPGLRERFGGCEGITWFGTAAGLHATDTGIRMGSRSLPVTMPQSLPGRHNRENVAAALALVRLAGGDVEAAAAAVQSFTGLPHRLQVLGERQGVGFIDDSIASAPVATAAALEALAPRPVILLVGGFDRGVDWKPYVAEFLRYPPHAVIGLPDNGAAIVDLLRNAGLNCAGGLHIAAGLDQAVDRALALARPGDTVLLSPGAPSFPRFEDYRARGLAFGRAAGFSARSQ</sequence>
<evidence type="ECO:0000256" key="8">
    <source>
        <dbReference type="ARBA" id="ARBA00023306"/>
    </source>
</evidence>
<keyword evidence="5 9" id="KW-0132">Cell division</keyword>
<evidence type="ECO:0000256" key="5">
    <source>
        <dbReference type="ARBA" id="ARBA00022618"/>
    </source>
</evidence>
<comment type="pathway">
    <text evidence="2 9 10">Cell wall biogenesis; peptidoglycan biosynthesis.</text>
</comment>
<keyword evidence="4 9" id="KW-0436">Ligase</keyword>
<dbReference type="InterPro" id="IPR018109">
    <property type="entry name" value="Folylpolyglutamate_synth_CS"/>
</dbReference>
<keyword evidence="3 9" id="KW-0963">Cytoplasm</keyword>
<evidence type="ECO:0000259" key="11">
    <source>
        <dbReference type="Pfam" id="PF02875"/>
    </source>
</evidence>
<comment type="similarity">
    <text evidence="9">Belongs to the MurCDEF family.</text>
</comment>
<keyword evidence="7 9" id="KW-0067">ATP-binding</keyword>
<protein>
    <recommendedName>
        <fullName evidence="9 10">UDP-N-acetylmuramoylalanine--D-glutamate ligase</fullName>
        <ecNumber evidence="9 10">6.3.2.9</ecNumber>
    </recommendedName>
    <alternativeName>
        <fullName evidence="9">D-glutamic acid-adding enzyme</fullName>
    </alternativeName>
    <alternativeName>
        <fullName evidence="9">UDP-N-acetylmuramoyl-L-alanyl-D-glutamate synthetase</fullName>
    </alternativeName>
</protein>
<dbReference type="EMBL" id="JAZHOG010000010">
    <property type="protein sequence ID" value="MEJ8568899.1"/>
    <property type="molecule type" value="Genomic_DNA"/>
</dbReference>
<proteinExistence type="inferred from homology"/>
<dbReference type="SUPFAM" id="SSF53244">
    <property type="entry name" value="MurD-like peptide ligases, peptide-binding domain"/>
    <property type="match status" value="1"/>
</dbReference>
<evidence type="ECO:0000256" key="9">
    <source>
        <dbReference type="HAMAP-Rule" id="MF_00639"/>
    </source>
</evidence>
<feature type="binding site" evidence="9">
    <location>
        <begin position="118"/>
        <end position="124"/>
    </location>
    <ligand>
        <name>ATP</name>
        <dbReference type="ChEBI" id="CHEBI:30616"/>
    </ligand>
</feature>
<dbReference type="InterPro" id="IPR004101">
    <property type="entry name" value="Mur_ligase_C"/>
</dbReference>
<evidence type="ECO:0000256" key="10">
    <source>
        <dbReference type="RuleBase" id="RU003664"/>
    </source>
</evidence>
<comment type="catalytic activity">
    <reaction evidence="9 10">
        <text>UDP-N-acetyl-alpha-D-muramoyl-L-alanine + D-glutamate + ATP = UDP-N-acetyl-alpha-D-muramoyl-L-alanyl-D-glutamate + ADP + phosphate + H(+)</text>
        <dbReference type="Rhea" id="RHEA:16429"/>
        <dbReference type="ChEBI" id="CHEBI:15378"/>
        <dbReference type="ChEBI" id="CHEBI:29986"/>
        <dbReference type="ChEBI" id="CHEBI:30616"/>
        <dbReference type="ChEBI" id="CHEBI:43474"/>
        <dbReference type="ChEBI" id="CHEBI:83898"/>
        <dbReference type="ChEBI" id="CHEBI:83900"/>
        <dbReference type="ChEBI" id="CHEBI:456216"/>
        <dbReference type="EC" id="6.3.2.9"/>
    </reaction>
</comment>